<evidence type="ECO:0000256" key="3">
    <source>
        <dbReference type="ARBA" id="ARBA00022989"/>
    </source>
</evidence>
<dbReference type="RefSeq" id="WP_058965696.1">
    <property type="nucleotide sequence ID" value="NZ_CABKVM010000018.1"/>
</dbReference>
<evidence type="ECO:0000256" key="4">
    <source>
        <dbReference type="ARBA" id="ARBA00023136"/>
    </source>
</evidence>
<dbReference type="STRING" id="1650663.GCA_001486665_02656"/>
<protein>
    <recommendedName>
        <fullName evidence="5">Signal peptidase I</fullName>
        <ecNumber evidence="5">3.4.21.89</ecNumber>
    </recommendedName>
</protein>
<organism evidence="8 9">
    <name type="scientific">Allofournierella massiliensis</name>
    <dbReference type="NCBI Taxonomy" id="1650663"/>
    <lineage>
        <taxon>Bacteria</taxon>
        <taxon>Bacillati</taxon>
        <taxon>Bacillota</taxon>
        <taxon>Clostridia</taxon>
        <taxon>Eubacteriales</taxon>
        <taxon>Oscillospiraceae</taxon>
        <taxon>Allofournierella</taxon>
    </lineage>
</organism>
<name>A0A4R1QLM0_9FIRM</name>
<dbReference type="Proteomes" id="UP000295184">
    <property type="component" value="Unassembled WGS sequence"/>
</dbReference>
<evidence type="ECO:0000313" key="8">
    <source>
        <dbReference type="EMBL" id="TCL49177.1"/>
    </source>
</evidence>
<dbReference type="OrthoDB" id="1766940at2"/>
<evidence type="ECO:0000256" key="5">
    <source>
        <dbReference type="NCBIfam" id="TIGR02228"/>
    </source>
</evidence>
<feature type="compositionally biased region" description="Polar residues" evidence="6">
    <location>
        <begin position="166"/>
        <end position="180"/>
    </location>
</feature>
<dbReference type="InterPro" id="IPR036286">
    <property type="entry name" value="LexA/Signal_pep-like_sf"/>
</dbReference>
<keyword evidence="4 7" id="KW-0472">Membrane</keyword>
<keyword evidence="3 7" id="KW-1133">Transmembrane helix</keyword>
<keyword evidence="2 7" id="KW-0812">Transmembrane</keyword>
<accession>A0A4R1QLM0</accession>
<dbReference type="GeneID" id="97381312"/>
<dbReference type="NCBIfam" id="TIGR02228">
    <property type="entry name" value="sigpep_I_arch"/>
    <property type="match status" value="1"/>
</dbReference>
<dbReference type="GO" id="GO:0004252">
    <property type="term" value="F:serine-type endopeptidase activity"/>
    <property type="evidence" value="ECO:0007669"/>
    <property type="project" value="UniProtKB-UniRule"/>
</dbReference>
<dbReference type="PANTHER" id="PTHR10806:SF6">
    <property type="entry name" value="SIGNAL PEPTIDASE COMPLEX CATALYTIC SUBUNIT SEC11"/>
    <property type="match status" value="1"/>
</dbReference>
<feature type="transmembrane region" description="Helical" evidence="7">
    <location>
        <begin position="134"/>
        <end position="156"/>
    </location>
</feature>
<gene>
    <name evidence="8" type="ORF">EDD77_1545</name>
</gene>
<dbReference type="SUPFAM" id="SSF51306">
    <property type="entry name" value="LexA/Signal peptidase"/>
    <property type="match status" value="1"/>
</dbReference>
<reference evidence="8 9" key="1">
    <citation type="submission" date="2019-03" db="EMBL/GenBank/DDBJ databases">
        <title>Genomic Encyclopedia of Type Strains, Phase IV (KMG-IV): sequencing the most valuable type-strain genomes for metagenomic binning, comparative biology and taxonomic classification.</title>
        <authorList>
            <person name="Goeker M."/>
        </authorList>
    </citation>
    <scope>NUCLEOTIDE SEQUENCE [LARGE SCALE GENOMIC DNA]</scope>
    <source>
        <strain evidence="8 9">DSM 100451</strain>
    </source>
</reference>
<dbReference type="EMBL" id="SLUM01000054">
    <property type="protein sequence ID" value="TCL49177.1"/>
    <property type="molecule type" value="Genomic_DNA"/>
</dbReference>
<dbReference type="EC" id="3.4.21.89" evidence="5"/>
<evidence type="ECO:0000256" key="6">
    <source>
        <dbReference type="SAM" id="MobiDB-lite"/>
    </source>
</evidence>
<comment type="subcellular location">
    <subcellularLocation>
        <location evidence="1">Membrane</location>
    </subcellularLocation>
</comment>
<dbReference type="PANTHER" id="PTHR10806">
    <property type="entry name" value="SIGNAL PEPTIDASE COMPLEX CATALYTIC SUBUNIT SEC11"/>
    <property type="match status" value="1"/>
</dbReference>
<comment type="caution">
    <text evidence="8">The sequence shown here is derived from an EMBL/GenBank/DDBJ whole genome shotgun (WGS) entry which is preliminary data.</text>
</comment>
<dbReference type="InterPro" id="IPR001733">
    <property type="entry name" value="Peptidase_S26B"/>
</dbReference>
<sequence length="180" mass="19696">MLQKICNILSGIIMVVLLVLAGLLIVPYLLGYDEMAVLTGSMQPTIPVGSLVYVREVQPETLEAGDVITYRLSGDTRVTHRVIEVKPEENCVVTQGDANDSPDGDIAFDRIVGKMDFSIPYLGFIAMNIRTKTGIMVICGVLIAIILLTFIPEIFAPEEKKEKKQSTATEIKSGDARQNP</sequence>
<dbReference type="AlphaFoldDB" id="A0A4R1QLM0"/>
<evidence type="ECO:0000256" key="1">
    <source>
        <dbReference type="ARBA" id="ARBA00004370"/>
    </source>
</evidence>
<evidence type="ECO:0000256" key="2">
    <source>
        <dbReference type="ARBA" id="ARBA00022692"/>
    </source>
</evidence>
<feature type="region of interest" description="Disordered" evidence="6">
    <location>
        <begin position="159"/>
        <end position="180"/>
    </location>
</feature>
<dbReference type="GO" id="GO:0009003">
    <property type="term" value="F:signal peptidase activity"/>
    <property type="evidence" value="ECO:0007669"/>
    <property type="project" value="UniProtKB-EC"/>
</dbReference>
<evidence type="ECO:0000256" key="7">
    <source>
        <dbReference type="SAM" id="Phobius"/>
    </source>
</evidence>
<dbReference type="GO" id="GO:0016020">
    <property type="term" value="C:membrane"/>
    <property type="evidence" value="ECO:0007669"/>
    <property type="project" value="UniProtKB-SubCell"/>
</dbReference>
<evidence type="ECO:0000313" key="9">
    <source>
        <dbReference type="Proteomes" id="UP000295184"/>
    </source>
</evidence>
<dbReference type="GO" id="GO:0006465">
    <property type="term" value="P:signal peptide processing"/>
    <property type="evidence" value="ECO:0007669"/>
    <property type="project" value="UniProtKB-UniRule"/>
</dbReference>
<proteinExistence type="predicted"/>
<dbReference type="CDD" id="cd06462">
    <property type="entry name" value="Peptidase_S24_S26"/>
    <property type="match status" value="1"/>
</dbReference>
<feature type="transmembrane region" description="Helical" evidence="7">
    <location>
        <begin position="7"/>
        <end position="30"/>
    </location>
</feature>